<feature type="domain" description="CPC1/SPEF2" evidence="2">
    <location>
        <begin position="293"/>
        <end position="422"/>
    </location>
</feature>
<dbReference type="Pfam" id="PF22946">
    <property type="entry name" value="SPEF2_D5"/>
    <property type="match status" value="1"/>
</dbReference>
<dbReference type="PANTHER" id="PTHR14919">
    <property type="entry name" value="KPL2-RELATED"/>
    <property type="match status" value="1"/>
</dbReference>
<dbReference type="OrthoDB" id="62528at2759"/>
<proteinExistence type="predicted"/>
<dbReference type="AlphaFoldDB" id="A0A7D9L1M3"/>
<dbReference type="EMBL" id="CACRXK020012603">
    <property type="protein sequence ID" value="CAB4023642.1"/>
    <property type="molecule type" value="Genomic_DNA"/>
</dbReference>
<feature type="non-terminal residue" evidence="3">
    <location>
        <position position="1"/>
    </location>
</feature>
<organism evidence="3 4">
    <name type="scientific">Paramuricea clavata</name>
    <name type="common">Red gorgonian</name>
    <name type="synonym">Violescent sea-whip</name>
    <dbReference type="NCBI Taxonomy" id="317549"/>
    <lineage>
        <taxon>Eukaryota</taxon>
        <taxon>Metazoa</taxon>
        <taxon>Cnidaria</taxon>
        <taxon>Anthozoa</taxon>
        <taxon>Octocorallia</taxon>
        <taxon>Malacalcyonacea</taxon>
        <taxon>Plexauridae</taxon>
        <taxon>Paramuricea</taxon>
    </lineage>
</organism>
<dbReference type="InterPro" id="IPR036872">
    <property type="entry name" value="CH_dom_sf"/>
</dbReference>
<dbReference type="Pfam" id="PF06294">
    <property type="entry name" value="CH_2"/>
    <property type="match status" value="1"/>
</dbReference>
<dbReference type="InterPro" id="IPR052634">
    <property type="entry name" value="Sperm_flagellar-bone_growth"/>
</dbReference>
<dbReference type="Gene3D" id="1.10.418.10">
    <property type="entry name" value="Calponin-like domain"/>
    <property type="match status" value="1"/>
</dbReference>
<evidence type="ECO:0000313" key="3">
    <source>
        <dbReference type="EMBL" id="CAB4023642.1"/>
    </source>
</evidence>
<gene>
    <name evidence="3" type="ORF">PACLA_8A061606</name>
</gene>
<dbReference type="PANTHER" id="PTHR14919:SF0">
    <property type="entry name" value="SPERM FLAGELLAR PROTEIN 2"/>
    <property type="match status" value="1"/>
</dbReference>
<evidence type="ECO:0000259" key="1">
    <source>
        <dbReference type="Pfam" id="PF06294"/>
    </source>
</evidence>
<dbReference type="InterPro" id="IPR010441">
    <property type="entry name" value="CH_2"/>
</dbReference>
<name>A0A7D9L1M3_PARCT</name>
<reference evidence="3" key="1">
    <citation type="submission" date="2020-04" db="EMBL/GenBank/DDBJ databases">
        <authorList>
            <person name="Alioto T."/>
            <person name="Alioto T."/>
            <person name="Gomez Garrido J."/>
        </authorList>
    </citation>
    <scope>NUCLEOTIDE SEQUENCE</scope>
    <source>
        <strain evidence="3">A484AB</strain>
    </source>
</reference>
<comment type="caution">
    <text evidence="3">The sequence shown here is derived from an EMBL/GenBank/DDBJ whole genome shotgun (WGS) entry which is preliminary data.</text>
</comment>
<dbReference type="GO" id="GO:0005737">
    <property type="term" value="C:cytoplasm"/>
    <property type="evidence" value="ECO:0007669"/>
    <property type="project" value="UniProtKB-ARBA"/>
</dbReference>
<keyword evidence="4" id="KW-1185">Reference proteome</keyword>
<dbReference type="Proteomes" id="UP001152795">
    <property type="component" value="Unassembled WGS sequence"/>
</dbReference>
<protein>
    <submittedName>
        <fullName evidence="3">Uncharacterized protein</fullName>
    </submittedName>
</protein>
<evidence type="ECO:0000259" key="2">
    <source>
        <dbReference type="Pfam" id="PF22946"/>
    </source>
</evidence>
<dbReference type="InterPro" id="IPR054517">
    <property type="entry name" value="SPEF2_D5"/>
</dbReference>
<accession>A0A7D9L1M3</accession>
<feature type="non-terminal residue" evidence="3">
    <location>
        <position position="504"/>
    </location>
</feature>
<evidence type="ECO:0000313" key="4">
    <source>
        <dbReference type="Proteomes" id="UP001152795"/>
    </source>
</evidence>
<feature type="domain" description="CH-like" evidence="1">
    <location>
        <begin position="2"/>
        <end position="47"/>
    </location>
</feature>
<sequence>TADSKLNNFTRIESVVKLLEIPYDTNVAKSIMNENHGAATKLLYQLFIALGRKAKKNLTGVAMETMRPSAPVKLETIESAIHKERLKQLVPRQVDVNFETLVERYQSKQKLQEEMAVKAKQEEEMKVRKYQQDLRQRGLEKSRLTRDKQNEVMQKIRDAQVRIPKPPESKKSTKTKQEIRKEVEIQEVKDHISSFEESMRTNLPPQSSVHLDSEFEAKQDVDLESRVLRKPLQPIALKTAGDDYVSKVKKRLNEDAVARKEREKRRRRVLIEQLKAHEAQEEQRREEMLVKRLMRQSQQEKRIAVQLMQIRHEKQVIKENRIFREKQYTERRLKDFEDALNREAEMCRLAQIEYRDQIQKAEDERRELLEERRKAKYEKHYDICQQILSDIVDFSCKIGEYRELTEGDVPEKLFREWKGYFDAALPLYSYEILTEDEIERSKELLVEEERNKLTDESDFIEYRGAVGEWAPSDEALDVAQIPPKDNPILGHIIQKLFNIIYPPE</sequence>